<organism evidence="2 3">
    <name type="scientific">Leptobacterium flavescens</name>
    <dbReference type="NCBI Taxonomy" id="472055"/>
    <lineage>
        <taxon>Bacteria</taxon>
        <taxon>Pseudomonadati</taxon>
        <taxon>Bacteroidota</taxon>
        <taxon>Flavobacteriia</taxon>
        <taxon>Flavobacteriales</taxon>
        <taxon>Flavobacteriaceae</taxon>
        <taxon>Leptobacterium</taxon>
    </lineage>
</organism>
<keyword evidence="1" id="KW-0732">Signal</keyword>
<keyword evidence="3" id="KW-1185">Reference proteome</keyword>
<proteinExistence type="predicted"/>
<feature type="chain" id="PRO_5026938131" evidence="1">
    <location>
        <begin position="20"/>
        <end position="142"/>
    </location>
</feature>
<name>A0A6P0UQK0_9FLAO</name>
<evidence type="ECO:0000313" key="2">
    <source>
        <dbReference type="EMBL" id="NER14099.1"/>
    </source>
</evidence>
<dbReference type="Proteomes" id="UP000468581">
    <property type="component" value="Unassembled WGS sequence"/>
</dbReference>
<dbReference type="InterPro" id="IPR018673">
    <property type="entry name" value="DUF2141"/>
</dbReference>
<dbReference type="Pfam" id="PF09912">
    <property type="entry name" value="DUF2141"/>
    <property type="match status" value="1"/>
</dbReference>
<evidence type="ECO:0000313" key="3">
    <source>
        <dbReference type="Proteomes" id="UP000468581"/>
    </source>
</evidence>
<dbReference type="EMBL" id="JAABOO010000002">
    <property type="protein sequence ID" value="NER14099.1"/>
    <property type="molecule type" value="Genomic_DNA"/>
</dbReference>
<dbReference type="RefSeq" id="WP_163607364.1">
    <property type="nucleotide sequence ID" value="NZ_JAABOO010000002.1"/>
</dbReference>
<sequence>MKSLIVFFSLLLSSLFVSAQESEETKGITITVVVENIKNNNGNVLFGLHTSETFMQGPGIQNASGKIEDGKVKITFTNVPEGTYAIMVLHDENENNRMDFDASGMPKESYGMSNNDMSFGPPEFGNAKFEVKDKDLELNIRI</sequence>
<dbReference type="AlphaFoldDB" id="A0A6P0UQK0"/>
<gene>
    <name evidence="2" type="ORF">GWK08_11655</name>
</gene>
<evidence type="ECO:0000256" key="1">
    <source>
        <dbReference type="SAM" id="SignalP"/>
    </source>
</evidence>
<feature type="signal peptide" evidence="1">
    <location>
        <begin position="1"/>
        <end position="19"/>
    </location>
</feature>
<reference evidence="2 3" key="1">
    <citation type="submission" date="2020-01" db="EMBL/GenBank/DDBJ databases">
        <title>Leptobacterium flavescens.</title>
        <authorList>
            <person name="Wang G."/>
        </authorList>
    </citation>
    <scope>NUCLEOTIDE SEQUENCE [LARGE SCALE GENOMIC DNA]</scope>
    <source>
        <strain evidence="2 3">KCTC 22160</strain>
    </source>
</reference>
<protein>
    <submittedName>
        <fullName evidence="2">DUF2141 domain-containing protein</fullName>
    </submittedName>
</protein>
<comment type="caution">
    <text evidence="2">The sequence shown here is derived from an EMBL/GenBank/DDBJ whole genome shotgun (WGS) entry which is preliminary data.</text>
</comment>
<accession>A0A6P0UQK0</accession>